<name>A0ABP0QGQ5_9DINO</name>
<feature type="transmembrane region" description="Helical" evidence="2">
    <location>
        <begin position="516"/>
        <end position="536"/>
    </location>
</feature>
<evidence type="ECO:0000313" key="5">
    <source>
        <dbReference type="Proteomes" id="UP001642464"/>
    </source>
</evidence>
<dbReference type="Proteomes" id="UP001642464">
    <property type="component" value="Unassembled WGS sequence"/>
</dbReference>
<evidence type="ECO:0000256" key="3">
    <source>
        <dbReference type="SAM" id="SignalP"/>
    </source>
</evidence>
<accession>A0ABP0QGQ5</accession>
<feature type="compositionally biased region" description="Basic and acidic residues" evidence="1">
    <location>
        <begin position="585"/>
        <end position="595"/>
    </location>
</feature>
<dbReference type="EMBL" id="CAXAMM010039407">
    <property type="protein sequence ID" value="CAK9086216.1"/>
    <property type="molecule type" value="Genomic_DNA"/>
</dbReference>
<reference evidence="4 5" key="1">
    <citation type="submission" date="2024-02" db="EMBL/GenBank/DDBJ databases">
        <authorList>
            <person name="Chen Y."/>
            <person name="Shah S."/>
            <person name="Dougan E. K."/>
            <person name="Thang M."/>
            <person name="Chan C."/>
        </authorList>
    </citation>
    <scope>NUCLEOTIDE SEQUENCE [LARGE SCALE GENOMIC DNA]</scope>
</reference>
<feature type="chain" id="PRO_5047514834" description="Apple domain-containing protein" evidence="3">
    <location>
        <begin position="17"/>
        <end position="624"/>
    </location>
</feature>
<organism evidence="4 5">
    <name type="scientific">Durusdinium trenchii</name>
    <dbReference type="NCBI Taxonomy" id="1381693"/>
    <lineage>
        <taxon>Eukaryota</taxon>
        <taxon>Sar</taxon>
        <taxon>Alveolata</taxon>
        <taxon>Dinophyceae</taxon>
        <taxon>Suessiales</taxon>
        <taxon>Symbiodiniaceae</taxon>
        <taxon>Durusdinium</taxon>
    </lineage>
</organism>
<comment type="caution">
    <text evidence="4">The sequence shown here is derived from an EMBL/GenBank/DDBJ whole genome shotgun (WGS) entry which is preliminary data.</text>
</comment>
<evidence type="ECO:0000256" key="2">
    <source>
        <dbReference type="SAM" id="Phobius"/>
    </source>
</evidence>
<keyword evidence="2" id="KW-0812">Transmembrane</keyword>
<keyword evidence="2" id="KW-1133">Transmembrane helix</keyword>
<sequence>MAKLLCLLGTVALAQDYSTWKDCQSEIYRFIPCCNRLRLEAQIACLEYSNFGFNERTCLPWLEAIETHCLLVCGDCWELGRRLRQECQFQLQILNEPETTRIWCNDTLNDFVALRCTPACLVNETMCATPAADACMHKCGNYNTCQCRGYRGSTLDPTCHGFTFSDGSVNPRPDLYYDCALTPPDCKHTSYGVECNTYRYCPANKCLIDDVDCSPRHQCEAPGTCDPITGLCMYENRLDGYPCDDGIFYTLNDTCQDGLCVGIPNYCLGYNVSCIPLSTCLVGGRCNPSTGRCTYDKLPDESPCDDGREYTVQDMCQNGLCVGRPQDLCLDAPPCEAPNWCYDPGTCDPQTGTCSQATLAPGHRTCNDQDATTYNDTCIEGVCMGILDSGYQYQTMGGGECVDRQNRRMARYTGDVQEQAECEQICTGDPQCAGYAYSFPLCSIYGTVRTHLPMERPTWSFQAGTDPVAVVIEAALDMSPVQRRSICRKKGVVGDTITFDSDIQVSADEFFSPVRIGIFFLIIFGCFFALPLTDYISRLLKCRKDPLEELAGQVAQDPAYDDDEADIQWNEGGDSQVELNQETADLRELAEHAEADAFPPDSGDLPDPPADSPPNPEAVADGKT</sequence>
<proteinExistence type="predicted"/>
<evidence type="ECO:0000313" key="4">
    <source>
        <dbReference type="EMBL" id="CAK9086216.1"/>
    </source>
</evidence>
<keyword evidence="5" id="KW-1185">Reference proteome</keyword>
<protein>
    <recommendedName>
        <fullName evidence="6">Apple domain-containing protein</fullName>
    </recommendedName>
</protein>
<feature type="signal peptide" evidence="3">
    <location>
        <begin position="1"/>
        <end position="16"/>
    </location>
</feature>
<feature type="compositionally biased region" description="Pro residues" evidence="1">
    <location>
        <begin position="606"/>
        <end position="616"/>
    </location>
</feature>
<evidence type="ECO:0008006" key="6">
    <source>
        <dbReference type="Google" id="ProtNLM"/>
    </source>
</evidence>
<evidence type="ECO:0000256" key="1">
    <source>
        <dbReference type="SAM" id="MobiDB-lite"/>
    </source>
</evidence>
<feature type="region of interest" description="Disordered" evidence="1">
    <location>
        <begin position="585"/>
        <end position="624"/>
    </location>
</feature>
<keyword evidence="3" id="KW-0732">Signal</keyword>
<keyword evidence="2" id="KW-0472">Membrane</keyword>
<gene>
    <name evidence="4" type="ORF">SCF082_LOCUS40789</name>
</gene>